<reference evidence="4" key="1">
    <citation type="submission" date="2017-02" db="EMBL/GenBank/DDBJ databases">
        <authorList>
            <person name="Varghese N."/>
            <person name="Submissions S."/>
        </authorList>
    </citation>
    <scope>NUCLEOTIDE SEQUENCE [LARGE SCALE GENOMIC DNA]</scope>
    <source>
        <strain evidence="4">DSM 22224</strain>
    </source>
</reference>
<dbReference type="AlphaFoldDB" id="A0A1T4SP85"/>
<keyword evidence="1" id="KW-0175">Coiled coil</keyword>
<dbReference type="OrthoDB" id="9874905at2"/>
<dbReference type="RefSeq" id="WP_078670533.1">
    <property type="nucleotide sequence ID" value="NZ_FUWZ01000003.1"/>
</dbReference>
<dbReference type="Proteomes" id="UP000190367">
    <property type="component" value="Unassembled WGS sequence"/>
</dbReference>
<keyword evidence="2" id="KW-0472">Membrane</keyword>
<proteinExistence type="predicted"/>
<sequence length="224" mass="25004">MKKLLNKPISWGDATGLYSLFLFLFSLLLLMFSGCMTTNKARKIFDRNPGGFADLSIKHFPCIPDSAGKFLRYKPAGNIDYTGALDSVKRSGDSLLAELARARQYAADSIGRQCADLVDRYRRQVSGLAATLDSLQKNYRPPVPDTVGVPYPVKSTAEMTLIAQLRDSLVEKGRQISQLKIENADQRATISEKKRQIILHWAAHVGVLVLLGVWVYVKSRFKIL</sequence>
<keyword evidence="2" id="KW-0812">Transmembrane</keyword>
<evidence type="ECO:0000313" key="4">
    <source>
        <dbReference type="Proteomes" id="UP000190367"/>
    </source>
</evidence>
<evidence type="ECO:0000313" key="3">
    <source>
        <dbReference type="EMBL" id="SKA29701.1"/>
    </source>
</evidence>
<dbReference type="EMBL" id="FUWZ01000003">
    <property type="protein sequence ID" value="SKA29701.1"/>
    <property type="molecule type" value="Genomic_DNA"/>
</dbReference>
<gene>
    <name evidence="3" type="ORF">SAMN04488128_103160</name>
</gene>
<feature type="transmembrane region" description="Helical" evidence="2">
    <location>
        <begin position="20"/>
        <end position="38"/>
    </location>
</feature>
<name>A0A1T4SP85_9BACT</name>
<feature type="transmembrane region" description="Helical" evidence="2">
    <location>
        <begin position="197"/>
        <end position="217"/>
    </location>
</feature>
<keyword evidence="4" id="KW-1185">Reference proteome</keyword>
<keyword evidence="2" id="KW-1133">Transmembrane helix</keyword>
<feature type="coiled-coil region" evidence="1">
    <location>
        <begin position="162"/>
        <end position="196"/>
    </location>
</feature>
<protein>
    <submittedName>
        <fullName evidence="3">Uncharacterized protein</fullName>
    </submittedName>
</protein>
<evidence type="ECO:0000256" key="2">
    <source>
        <dbReference type="SAM" id="Phobius"/>
    </source>
</evidence>
<evidence type="ECO:0000256" key="1">
    <source>
        <dbReference type="SAM" id="Coils"/>
    </source>
</evidence>
<organism evidence="3 4">
    <name type="scientific">Chitinophaga eiseniae</name>
    <dbReference type="NCBI Taxonomy" id="634771"/>
    <lineage>
        <taxon>Bacteria</taxon>
        <taxon>Pseudomonadati</taxon>
        <taxon>Bacteroidota</taxon>
        <taxon>Chitinophagia</taxon>
        <taxon>Chitinophagales</taxon>
        <taxon>Chitinophagaceae</taxon>
        <taxon>Chitinophaga</taxon>
    </lineage>
</organism>
<dbReference type="STRING" id="634771.SAMN04488128_103160"/>
<accession>A0A1T4SP85</accession>
<dbReference type="PROSITE" id="PS51257">
    <property type="entry name" value="PROKAR_LIPOPROTEIN"/>
    <property type="match status" value="1"/>
</dbReference>